<reference evidence="2 3" key="1">
    <citation type="submission" date="2017-03" db="EMBL/GenBank/DDBJ databases">
        <title>Widespread Adenine N6-methylation of Active Genes in Fungi.</title>
        <authorList>
            <consortium name="DOE Joint Genome Institute"/>
            <person name="Mondo S.J."/>
            <person name="Dannebaum R.O."/>
            <person name="Kuo R.C."/>
            <person name="Louie K.B."/>
            <person name="Bewick A.J."/>
            <person name="Labutti K."/>
            <person name="Haridas S."/>
            <person name="Kuo A."/>
            <person name="Salamov A."/>
            <person name="Ahrendt S.R."/>
            <person name="Lau R."/>
            <person name="Bowen B.P."/>
            <person name="Lipzen A."/>
            <person name="Sullivan W."/>
            <person name="Andreopoulos W.B."/>
            <person name="Clum A."/>
            <person name="Lindquist E."/>
            <person name="Daum C."/>
            <person name="Northen T.R."/>
            <person name="Ramamoorthy G."/>
            <person name="Schmitz R.J."/>
            <person name="Gryganskyi A."/>
            <person name="Culley D."/>
            <person name="Magnuson J."/>
            <person name="James T.Y."/>
            <person name="O'Malley M.A."/>
            <person name="Stajich J.E."/>
            <person name="Spatafora J.W."/>
            <person name="Visel A."/>
            <person name="Grigoriev I.V."/>
        </authorList>
    </citation>
    <scope>NUCLEOTIDE SEQUENCE [LARGE SCALE GENOMIC DNA]</scope>
    <source>
        <strain evidence="2 3">NRRL Y-17943</strain>
    </source>
</reference>
<name>A0A1Y1UBD4_9TREE</name>
<proteinExistence type="predicted"/>
<feature type="region of interest" description="Disordered" evidence="1">
    <location>
        <begin position="325"/>
        <end position="361"/>
    </location>
</feature>
<keyword evidence="3" id="KW-1185">Reference proteome</keyword>
<dbReference type="AlphaFoldDB" id="A0A1Y1UBD4"/>
<feature type="region of interest" description="Disordered" evidence="1">
    <location>
        <begin position="1"/>
        <end position="28"/>
    </location>
</feature>
<comment type="caution">
    <text evidence="2">The sequence shown here is derived from an EMBL/GenBank/DDBJ whole genome shotgun (WGS) entry which is preliminary data.</text>
</comment>
<evidence type="ECO:0000256" key="1">
    <source>
        <dbReference type="SAM" id="MobiDB-lite"/>
    </source>
</evidence>
<feature type="region of interest" description="Disordered" evidence="1">
    <location>
        <begin position="245"/>
        <end position="265"/>
    </location>
</feature>
<protein>
    <submittedName>
        <fullName evidence="2">Uncharacterized protein</fullName>
    </submittedName>
</protein>
<dbReference type="InParanoid" id="A0A1Y1UBD4"/>
<organism evidence="2 3">
    <name type="scientific">Kockovaella imperatae</name>
    <dbReference type="NCBI Taxonomy" id="4999"/>
    <lineage>
        <taxon>Eukaryota</taxon>
        <taxon>Fungi</taxon>
        <taxon>Dikarya</taxon>
        <taxon>Basidiomycota</taxon>
        <taxon>Agaricomycotina</taxon>
        <taxon>Tremellomycetes</taxon>
        <taxon>Tremellales</taxon>
        <taxon>Cuniculitremaceae</taxon>
        <taxon>Kockovaella</taxon>
    </lineage>
</organism>
<evidence type="ECO:0000313" key="3">
    <source>
        <dbReference type="Proteomes" id="UP000193218"/>
    </source>
</evidence>
<dbReference type="RefSeq" id="XP_021869541.1">
    <property type="nucleotide sequence ID" value="XM_022019280.1"/>
</dbReference>
<dbReference type="EMBL" id="NBSH01000011">
    <property type="protein sequence ID" value="ORX35351.1"/>
    <property type="molecule type" value="Genomic_DNA"/>
</dbReference>
<accession>A0A1Y1UBD4</accession>
<feature type="region of interest" description="Disordered" evidence="1">
    <location>
        <begin position="168"/>
        <end position="188"/>
    </location>
</feature>
<feature type="compositionally biased region" description="Polar residues" evidence="1">
    <location>
        <begin position="344"/>
        <end position="361"/>
    </location>
</feature>
<sequence length="361" mass="40590">MSQPESQSTSDERVKDLSPSIEEDSRWKEIPMEDVRTRFIPWDGAPASEYGYSDLQEYQTWRSTEGVGDIIPRPAEAYPTRQFFAWDTAPDRTYGYSDATPELSDNSYHVGCREGSSLPLEYQPWHSVVQVTPTHVEQPQAWLGYNVQQGPQGEGSRLLPRTVTSVRTQPSANDFPAGSSSGLQEEYQSQEMVASSHGGQETPEFWVMGEVRCKGSAEDICQMVGSWFQDQDSRRSFEYLGEPYGISQRSSKQNRKPAPKHIKSATGKVKDDLNPLNPDLDVGIKLGVRKTGYPFASVLSNTAGKDERFFSAPVNTLESINKRREARIDPQASRGWSWKEFRPQLNTGERSSTSQSTKIEN</sequence>
<gene>
    <name evidence="2" type="ORF">BD324DRAFT_92593</name>
</gene>
<evidence type="ECO:0000313" key="2">
    <source>
        <dbReference type="EMBL" id="ORX35351.1"/>
    </source>
</evidence>
<dbReference type="GeneID" id="33561089"/>
<feature type="compositionally biased region" description="Basic residues" evidence="1">
    <location>
        <begin position="252"/>
        <end position="263"/>
    </location>
</feature>
<dbReference type="Proteomes" id="UP000193218">
    <property type="component" value="Unassembled WGS sequence"/>
</dbReference>